<dbReference type="GO" id="GO:0020037">
    <property type="term" value="F:heme binding"/>
    <property type="evidence" value="ECO:0007669"/>
    <property type="project" value="InterPro"/>
</dbReference>
<evidence type="ECO:0000313" key="9">
    <source>
        <dbReference type="Proteomes" id="UP000277094"/>
    </source>
</evidence>
<dbReference type="Proteomes" id="UP000277094">
    <property type="component" value="Unassembled WGS sequence"/>
</dbReference>
<dbReference type="OrthoDB" id="502624at2"/>
<sequence length="407" mass="44595">MMLYDPLDPAFNADPYAGYAVLRDSDPVHHRAADHRAPGFWALSRFEDIWNAVREPETFSSAQGMTFFGDEIGKLGLPPNLVMLDPPVHTRLRGLIGRGFTPKHVTRLEDRIRAFVRARLAEMGERAAAGETVDLHQEYSATVPTFVLSELWGVPESDRHRFGPWVQQVTALQDLTLNGAGVESAGADGLTAVTELLGYFTEVIAERRRNPSDDDLIGALVNAELDGERLTDWDILGFCFVVTAGGSDTTAGLISHAVLLLGDAPDQRKLLHDDPALIGPALLEFLRLESSVQGLARTTTRDVTLHDVTIPAGEKVMMLYGSGNRDPREFGSGADELDVRRDVRRHLAFSSGPHFCIGSHFARLQARIAVEELLAAHPWIEADAAAGTRHPSAFVRAWQTLPVASWG</sequence>
<dbReference type="FunFam" id="1.10.630.10:FF:000018">
    <property type="entry name" value="Cytochrome P450 monooxygenase"/>
    <property type="match status" value="1"/>
</dbReference>
<keyword evidence="9" id="KW-1185">Reference proteome</keyword>
<proteinExistence type="inferred from homology"/>
<dbReference type="PANTHER" id="PTHR46696">
    <property type="entry name" value="P450, PUTATIVE (EUROFUNG)-RELATED"/>
    <property type="match status" value="1"/>
</dbReference>
<evidence type="ECO:0000256" key="2">
    <source>
        <dbReference type="ARBA" id="ARBA00022617"/>
    </source>
</evidence>
<comment type="caution">
    <text evidence="8">The sequence shown here is derived from an EMBL/GenBank/DDBJ whole genome shotgun (WGS) entry which is preliminary data.</text>
</comment>
<dbReference type="InterPro" id="IPR017972">
    <property type="entry name" value="Cyt_P450_CS"/>
</dbReference>
<evidence type="ECO:0000256" key="6">
    <source>
        <dbReference type="ARBA" id="ARBA00023033"/>
    </source>
</evidence>
<evidence type="ECO:0000256" key="7">
    <source>
        <dbReference type="RuleBase" id="RU000461"/>
    </source>
</evidence>
<dbReference type="PRINTS" id="PR00359">
    <property type="entry name" value="BP450"/>
</dbReference>
<dbReference type="GO" id="GO:0036199">
    <property type="term" value="F:cholest-4-en-3-one 26-monooxygenase activity"/>
    <property type="evidence" value="ECO:0007669"/>
    <property type="project" value="TreeGrafter"/>
</dbReference>
<evidence type="ECO:0000256" key="1">
    <source>
        <dbReference type="ARBA" id="ARBA00010617"/>
    </source>
</evidence>
<dbReference type="InterPro" id="IPR036396">
    <property type="entry name" value="Cyt_P450_sf"/>
</dbReference>
<dbReference type="GO" id="GO:0005506">
    <property type="term" value="F:iron ion binding"/>
    <property type="evidence" value="ECO:0007669"/>
    <property type="project" value="InterPro"/>
</dbReference>
<dbReference type="InterPro" id="IPR002397">
    <property type="entry name" value="Cyt_P450_B"/>
</dbReference>
<keyword evidence="3 7" id="KW-0479">Metal-binding</keyword>
<evidence type="ECO:0000313" key="8">
    <source>
        <dbReference type="EMBL" id="RNL81352.1"/>
    </source>
</evidence>
<name>A0A3N0E0H8_9ACTN</name>
<dbReference type="PROSITE" id="PS00086">
    <property type="entry name" value="CYTOCHROME_P450"/>
    <property type="match status" value="1"/>
</dbReference>
<dbReference type="RefSeq" id="WP_123232555.1">
    <property type="nucleotide sequence ID" value="NZ_RJSG01000001.1"/>
</dbReference>
<dbReference type="Pfam" id="PF00067">
    <property type="entry name" value="p450"/>
    <property type="match status" value="2"/>
</dbReference>
<gene>
    <name evidence="8" type="ORF">EFL95_03095</name>
</gene>
<dbReference type="EMBL" id="RJSG01000001">
    <property type="protein sequence ID" value="RNL81352.1"/>
    <property type="molecule type" value="Genomic_DNA"/>
</dbReference>
<dbReference type="InterPro" id="IPR001128">
    <property type="entry name" value="Cyt_P450"/>
</dbReference>
<keyword evidence="2 7" id="KW-0349">Heme</keyword>
<keyword evidence="5 7" id="KW-0408">Iron</keyword>
<evidence type="ECO:0000256" key="4">
    <source>
        <dbReference type="ARBA" id="ARBA00023002"/>
    </source>
</evidence>
<dbReference type="GO" id="GO:0006707">
    <property type="term" value="P:cholesterol catabolic process"/>
    <property type="evidence" value="ECO:0007669"/>
    <property type="project" value="TreeGrafter"/>
</dbReference>
<evidence type="ECO:0000256" key="5">
    <source>
        <dbReference type="ARBA" id="ARBA00023004"/>
    </source>
</evidence>
<keyword evidence="6 7" id="KW-0503">Monooxygenase</keyword>
<comment type="similarity">
    <text evidence="1 7">Belongs to the cytochrome P450 family.</text>
</comment>
<dbReference type="Gene3D" id="1.10.630.10">
    <property type="entry name" value="Cytochrome P450"/>
    <property type="match status" value="1"/>
</dbReference>
<dbReference type="AlphaFoldDB" id="A0A3N0E0H8"/>
<dbReference type="SUPFAM" id="SSF48264">
    <property type="entry name" value="Cytochrome P450"/>
    <property type="match status" value="1"/>
</dbReference>
<dbReference type="GO" id="GO:0008395">
    <property type="term" value="F:steroid hydroxylase activity"/>
    <property type="evidence" value="ECO:0007669"/>
    <property type="project" value="TreeGrafter"/>
</dbReference>
<keyword evidence="4 7" id="KW-0560">Oxidoreductase</keyword>
<protein>
    <submittedName>
        <fullName evidence="8">Cytochrome P450</fullName>
    </submittedName>
</protein>
<organism evidence="8 9">
    <name type="scientific">Nocardioides marmorisolisilvae</name>
    <dbReference type="NCBI Taxonomy" id="1542737"/>
    <lineage>
        <taxon>Bacteria</taxon>
        <taxon>Bacillati</taxon>
        <taxon>Actinomycetota</taxon>
        <taxon>Actinomycetes</taxon>
        <taxon>Propionibacteriales</taxon>
        <taxon>Nocardioidaceae</taxon>
        <taxon>Nocardioides</taxon>
    </lineage>
</organism>
<reference evidence="8 9" key="1">
    <citation type="submission" date="2018-11" db="EMBL/GenBank/DDBJ databases">
        <authorList>
            <person name="Li F."/>
        </authorList>
    </citation>
    <scope>NUCLEOTIDE SEQUENCE [LARGE SCALE GENOMIC DNA]</scope>
    <source>
        <strain evidence="8 9">KIS18-7</strain>
    </source>
</reference>
<accession>A0A3N0E0H8</accession>
<dbReference type="PANTHER" id="PTHR46696:SF4">
    <property type="entry name" value="BIOTIN BIOSYNTHESIS CYTOCHROME P450"/>
    <property type="match status" value="1"/>
</dbReference>
<evidence type="ECO:0000256" key="3">
    <source>
        <dbReference type="ARBA" id="ARBA00022723"/>
    </source>
</evidence>